<evidence type="ECO:0000256" key="1">
    <source>
        <dbReference type="ARBA" id="ARBA00010617"/>
    </source>
</evidence>
<dbReference type="GO" id="GO:0005506">
    <property type="term" value="F:iron ion binding"/>
    <property type="evidence" value="ECO:0007669"/>
    <property type="project" value="InterPro"/>
</dbReference>
<sequence length="458" mass="51322">MAEIAGGSRGVRGVSGAVPVAARRWPLVGHVFSLLRDPHRFMTSLSVRGDVVCIYLGTLPVYVPTTPELVHQVLATDANKFEKGMLFQRLRPLLGNGLAVSGGDYYRRQRRLVQPSFQRVRIARYAEIMSELAGELVSSWKPEQVVGVDRSMQDLAIAVAGRALFSTDLDTRVTSEIQRSVPVLLQDGSARALTPKLLEKLPISWNRRFDEAIGQLRRMVSELVRTMRTDDVRPDDLLSALISARDEETGESMNDQQVLDEVVTLLIAGTQTTALALAWLFHELARHPEVERRLHAEIDEVLGGRRRATFDDLPALTYTRQVANEVLRRYAPWLLMRRTTEEVALDGLVLPADTEVAVSPYTLHHDSRYFPEPNRFDPRRWAPDRDAGLPRKAFLPFGSGLHHCPGHSFAHAEIAITVATVGSHYKLVPVPGRRVRMKMTAGMPYPSQLAMRVIPRSR</sequence>
<evidence type="ECO:0000256" key="3">
    <source>
        <dbReference type="ARBA" id="ARBA00022723"/>
    </source>
</evidence>
<dbReference type="PROSITE" id="PS00086">
    <property type="entry name" value="CYTOCHROME_P450"/>
    <property type="match status" value="1"/>
</dbReference>
<dbReference type="RefSeq" id="WP_189052863.1">
    <property type="nucleotide sequence ID" value="NZ_BMMK01000001.1"/>
</dbReference>
<dbReference type="Pfam" id="PF00067">
    <property type="entry name" value="p450"/>
    <property type="match status" value="1"/>
</dbReference>
<dbReference type="PANTHER" id="PTHR24291">
    <property type="entry name" value="CYTOCHROME P450 FAMILY 4"/>
    <property type="match status" value="1"/>
</dbReference>
<dbReference type="InterPro" id="IPR001128">
    <property type="entry name" value="Cyt_P450"/>
</dbReference>
<keyword evidence="5 7" id="KW-0408">Iron</keyword>
<keyword evidence="2 7" id="KW-0349">Heme</keyword>
<dbReference type="CDD" id="cd11049">
    <property type="entry name" value="CYP170A1-like"/>
    <property type="match status" value="1"/>
</dbReference>
<evidence type="ECO:0000256" key="8">
    <source>
        <dbReference type="RuleBase" id="RU000461"/>
    </source>
</evidence>
<name>A0A8J3C7A6_9PSEU</name>
<reference evidence="9" key="2">
    <citation type="submission" date="2020-09" db="EMBL/GenBank/DDBJ databases">
        <authorList>
            <person name="Sun Q."/>
            <person name="Zhou Y."/>
        </authorList>
    </citation>
    <scope>NUCLEOTIDE SEQUENCE</scope>
    <source>
        <strain evidence="9">CGMCC 4.5737</strain>
    </source>
</reference>
<dbReference type="GO" id="GO:0004497">
    <property type="term" value="F:monooxygenase activity"/>
    <property type="evidence" value="ECO:0007669"/>
    <property type="project" value="UniProtKB-KW"/>
</dbReference>
<dbReference type="InterPro" id="IPR036396">
    <property type="entry name" value="Cyt_P450_sf"/>
</dbReference>
<gene>
    <name evidence="9" type="ORF">GCM10012275_01800</name>
</gene>
<dbReference type="InterPro" id="IPR002403">
    <property type="entry name" value="Cyt_P450_E_grp-IV"/>
</dbReference>
<keyword evidence="10" id="KW-1185">Reference proteome</keyword>
<dbReference type="PANTHER" id="PTHR24291:SF50">
    <property type="entry name" value="BIFUNCTIONAL ALBAFLAVENONE MONOOXYGENASE_TERPENE SYNTHASE"/>
    <property type="match status" value="1"/>
</dbReference>
<evidence type="ECO:0000256" key="6">
    <source>
        <dbReference type="ARBA" id="ARBA00023033"/>
    </source>
</evidence>
<evidence type="ECO:0000313" key="9">
    <source>
        <dbReference type="EMBL" id="GGM34042.1"/>
    </source>
</evidence>
<dbReference type="Gene3D" id="1.10.630.10">
    <property type="entry name" value="Cytochrome P450"/>
    <property type="match status" value="1"/>
</dbReference>
<keyword evidence="4 8" id="KW-0560">Oxidoreductase</keyword>
<feature type="binding site" description="axial binding residue" evidence="7">
    <location>
        <position position="404"/>
    </location>
    <ligand>
        <name>heme</name>
        <dbReference type="ChEBI" id="CHEBI:30413"/>
    </ligand>
    <ligandPart>
        <name>Fe</name>
        <dbReference type="ChEBI" id="CHEBI:18248"/>
    </ligandPart>
</feature>
<dbReference type="EMBL" id="BMMK01000001">
    <property type="protein sequence ID" value="GGM34042.1"/>
    <property type="molecule type" value="Genomic_DNA"/>
</dbReference>
<reference evidence="9" key="1">
    <citation type="journal article" date="2014" name="Int. J. Syst. Evol. Microbiol.">
        <title>Complete genome sequence of Corynebacterium casei LMG S-19264T (=DSM 44701T), isolated from a smear-ripened cheese.</title>
        <authorList>
            <consortium name="US DOE Joint Genome Institute (JGI-PGF)"/>
            <person name="Walter F."/>
            <person name="Albersmeier A."/>
            <person name="Kalinowski J."/>
            <person name="Ruckert C."/>
        </authorList>
    </citation>
    <scope>NUCLEOTIDE SEQUENCE</scope>
    <source>
        <strain evidence="9">CGMCC 4.5737</strain>
    </source>
</reference>
<evidence type="ECO:0000256" key="2">
    <source>
        <dbReference type="ARBA" id="ARBA00022617"/>
    </source>
</evidence>
<dbReference type="AlphaFoldDB" id="A0A8J3C7A6"/>
<evidence type="ECO:0000256" key="7">
    <source>
        <dbReference type="PIRSR" id="PIRSR602403-1"/>
    </source>
</evidence>
<dbReference type="SUPFAM" id="SSF48264">
    <property type="entry name" value="Cytochrome P450"/>
    <property type="match status" value="1"/>
</dbReference>
<keyword evidence="6 8" id="KW-0503">Monooxygenase</keyword>
<evidence type="ECO:0000313" key="10">
    <source>
        <dbReference type="Proteomes" id="UP000637578"/>
    </source>
</evidence>
<dbReference type="PRINTS" id="PR00465">
    <property type="entry name" value="EP450IV"/>
</dbReference>
<dbReference type="InterPro" id="IPR050196">
    <property type="entry name" value="Cytochrome_P450_Monoox"/>
</dbReference>
<organism evidence="9 10">
    <name type="scientific">Longimycelium tulufanense</name>
    <dbReference type="NCBI Taxonomy" id="907463"/>
    <lineage>
        <taxon>Bacteria</taxon>
        <taxon>Bacillati</taxon>
        <taxon>Actinomycetota</taxon>
        <taxon>Actinomycetes</taxon>
        <taxon>Pseudonocardiales</taxon>
        <taxon>Pseudonocardiaceae</taxon>
        <taxon>Longimycelium</taxon>
    </lineage>
</organism>
<dbReference type="GO" id="GO:0020037">
    <property type="term" value="F:heme binding"/>
    <property type="evidence" value="ECO:0007669"/>
    <property type="project" value="InterPro"/>
</dbReference>
<comment type="similarity">
    <text evidence="1 8">Belongs to the cytochrome P450 family.</text>
</comment>
<proteinExistence type="inferred from homology"/>
<evidence type="ECO:0000256" key="5">
    <source>
        <dbReference type="ARBA" id="ARBA00023004"/>
    </source>
</evidence>
<dbReference type="Proteomes" id="UP000637578">
    <property type="component" value="Unassembled WGS sequence"/>
</dbReference>
<protein>
    <submittedName>
        <fullName evidence="9">Cytochrome P450</fullName>
    </submittedName>
</protein>
<keyword evidence="3 7" id="KW-0479">Metal-binding</keyword>
<comment type="caution">
    <text evidence="9">The sequence shown here is derived from an EMBL/GenBank/DDBJ whole genome shotgun (WGS) entry which is preliminary data.</text>
</comment>
<comment type="cofactor">
    <cofactor evidence="7">
        <name>heme</name>
        <dbReference type="ChEBI" id="CHEBI:30413"/>
    </cofactor>
</comment>
<dbReference type="GO" id="GO:0016705">
    <property type="term" value="F:oxidoreductase activity, acting on paired donors, with incorporation or reduction of molecular oxygen"/>
    <property type="evidence" value="ECO:0007669"/>
    <property type="project" value="InterPro"/>
</dbReference>
<dbReference type="PRINTS" id="PR00385">
    <property type="entry name" value="P450"/>
</dbReference>
<accession>A0A8J3C7A6</accession>
<evidence type="ECO:0000256" key="4">
    <source>
        <dbReference type="ARBA" id="ARBA00023002"/>
    </source>
</evidence>
<dbReference type="InterPro" id="IPR017972">
    <property type="entry name" value="Cyt_P450_CS"/>
</dbReference>